<dbReference type="Gene3D" id="3.30.70.270">
    <property type="match status" value="1"/>
</dbReference>
<name>A0A4Q1ASR8_9BACT</name>
<proteinExistence type="predicted"/>
<keyword evidence="1" id="KW-0812">Transmembrane</keyword>
<dbReference type="CDD" id="cd01948">
    <property type="entry name" value="EAL"/>
    <property type="match status" value="1"/>
</dbReference>
<dbReference type="Gene3D" id="3.20.20.450">
    <property type="entry name" value="EAL domain"/>
    <property type="match status" value="1"/>
</dbReference>
<dbReference type="PROSITE" id="PS50113">
    <property type="entry name" value="PAC"/>
    <property type="match status" value="1"/>
</dbReference>
<dbReference type="AlphaFoldDB" id="A0A4Q1ASR8"/>
<keyword evidence="8" id="KW-1185">Reference proteome</keyword>
<dbReference type="InterPro" id="IPR003660">
    <property type="entry name" value="HAMP_dom"/>
</dbReference>
<evidence type="ECO:0000259" key="5">
    <source>
        <dbReference type="PROSITE" id="PS50885"/>
    </source>
</evidence>
<dbReference type="Gene3D" id="3.30.450.20">
    <property type="entry name" value="PAS domain"/>
    <property type="match status" value="1"/>
</dbReference>
<feature type="domain" description="PAS" evidence="2">
    <location>
        <begin position="237"/>
        <end position="283"/>
    </location>
</feature>
<dbReference type="NCBIfam" id="TIGR00229">
    <property type="entry name" value="sensory_box"/>
    <property type="match status" value="1"/>
</dbReference>
<dbReference type="PANTHER" id="PTHR44757">
    <property type="entry name" value="DIGUANYLATE CYCLASE DGCP"/>
    <property type="match status" value="1"/>
</dbReference>
<feature type="transmembrane region" description="Helical" evidence="1">
    <location>
        <begin position="161"/>
        <end position="183"/>
    </location>
</feature>
<dbReference type="RefSeq" id="WP_129061790.1">
    <property type="nucleotide sequence ID" value="NZ_NXIE01000003.1"/>
</dbReference>
<dbReference type="PROSITE" id="PS50112">
    <property type="entry name" value="PAS"/>
    <property type="match status" value="1"/>
</dbReference>
<keyword evidence="1" id="KW-0472">Membrane</keyword>
<protein>
    <submittedName>
        <fullName evidence="7">Diguanylate cyclase</fullName>
    </submittedName>
</protein>
<dbReference type="InterPro" id="IPR029787">
    <property type="entry name" value="Nucleotide_cyclase"/>
</dbReference>
<dbReference type="Proteomes" id="UP000289718">
    <property type="component" value="Unassembled WGS sequence"/>
</dbReference>
<dbReference type="SUPFAM" id="SSF141868">
    <property type="entry name" value="EAL domain-like"/>
    <property type="match status" value="1"/>
</dbReference>
<dbReference type="GO" id="GO:0016020">
    <property type="term" value="C:membrane"/>
    <property type="evidence" value="ECO:0007669"/>
    <property type="project" value="InterPro"/>
</dbReference>
<dbReference type="OrthoDB" id="5372181at2"/>
<dbReference type="InterPro" id="IPR043128">
    <property type="entry name" value="Rev_trsase/Diguanyl_cyclase"/>
</dbReference>
<dbReference type="SMART" id="SM00091">
    <property type="entry name" value="PAS"/>
    <property type="match status" value="1"/>
</dbReference>
<feature type="domain" description="HAMP" evidence="5">
    <location>
        <begin position="184"/>
        <end position="237"/>
    </location>
</feature>
<dbReference type="SMART" id="SM00086">
    <property type="entry name" value="PAC"/>
    <property type="match status" value="1"/>
</dbReference>
<accession>A0A4Q1ASR8</accession>
<evidence type="ECO:0000259" key="4">
    <source>
        <dbReference type="PROSITE" id="PS50883"/>
    </source>
</evidence>
<dbReference type="Pfam" id="PF13426">
    <property type="entry name" value="PAS_9"/>
    <property type="match status" value="1"/>
</dbReference>
<evidence type="ECO:0000259" key="3">
    <source>
        <dbReference type="PROSITE" id="PS50113"/>
    </source>
</evidence>
<dbReference type="SUPFAM" id="SSF55785">
    <property type="entry name" value="PYP-like sensor domain (PAS domain)"/>
    <property type="match status" value="1"/>
</dbReference>
<dbReference type="Pfam" id="PF00563">
    <property type="entry name" value="EAL"/>
    <property type="match status" value="1"/>
</dbReference>
<reference evidence="7 8" key="1">
    <citation type="submission" date="2017-09" db="EMBL/GenBank/DDBJ databases">
        <title>Genomics of the genus Arcobacter.</title>
        <authorList>
            <person name="Perez-Cataluna A."/>
            <person name="Figueras M.J."/>
            <person name="Salas-Masso N."/>
        </authorList>
    </citation>
    <scope>NUCLEOTIDE SEQUENCE [LARGE SCALE GENOMIC DNA]</scope>
    <source>
        <strain evidence="7 8">F156-34</strain>
    </source>
</reference>
<dbReference type="CDD" id="cd01949">
    <property type="entry name" value="GGDEF"/>
    <property type="match status" value="1"/>
</dbReference>
<dbReference type="PROSITE" id="PS50887">
    <property type="entry name" value="GGDEF"/>
    <property type="match status" value="1"/>
</dbReference>
<dbReference type="PANTHER" id="PTHR44757:SF2">
    <property type="entry name" value="BIOFILM ARCHITECTURE MAINTENANCE PROTEIN MBAA"/>
    <property type="match status" value="1"/>
</dbReference>
<evidence type="ECO:0000256" key="1">
    <source>
        <dbReference type="SAM" id="Phobius"/>
    </source>
</evidence>
<dbReference type="CDD" id="cd00130">
    <property type="entry name" value="PAS"/>
    <property type="match status" value="1"/>
</dbReference>
<comment type="caution">
    <text evidence="7">The sequence shown here is derived from an EMBL/GenBank/DDBJ whole genome shotgun (WGS) entry which is preliminary data.</text>
</comment>
<evidence type="ECO:0000259" key="2">
    <source>
        <dbReference type="PROSITE" id="PS50112"/>
    </source>
</evidence>
<feature type="domain" description="GGDEF" evidence="6">
    <location>
        <begin position="393"/>
        <end position="530"/>
    </location>
</feature>
<dbReference type="EMBL" id="NXIE01000003">
    <property type="protein sequence ID" value="RXK12733.1"/>
    <property type="molecule type" value="Genomic_DNA"/>
</dbReference>
<feature type="domain" description="EAL" evidence="4">
    <location>
        <begin position="539"/>
        <end position="793"/>
    </location>
</feature>
<gene>
    <name evidence="7" type="ORF">CP965_09160</name>
</gene>
<feature type="transmembrane region" description="Helical" evidence="1">
    <location>
        <begin position="12"/>
        <end position="36"/>
    </location>
</feature>
<dbReference type="Gene3D" id="6.10.340.10">
    <property type="match status" value="1"/>
</dbReference>
<dbReference type="NCBIfam" id="TIGR00254">
    <property type="entry name" value="GGDEF"/>
    <property type="match status" value="1"/>
</dbReference>
<evidence type="ECO:0000313" key="7">
    <source>
        <dbReference type="EMBL" id="RXK12733.1"/>
    </source>
</evidence>
<evidence type="ECO:0000259" key="6">
    <source>
        <dbReference type="PROSITE" id="PS50887"/>
    </source>
</evidence>
<dbReference type="InterPro" id="IPR052155">
    <property type="entry name" value="Biofilm_reg_signaling"/>
</dbReference>
<dbReference type="Pfam" id="PF00990">
    <property type="entry name" value="GGDEF"/>
    <property type="match status" value="1"/>
</dbReference>
<sequence>MTKKEYKGSIKTRLTLIILLVTLLTGIFGYSSFVYWNLKSQYDNAVNLSKTVGNILGQDIAKLILLKDISSAADITSKLKHFHNLDSMVLYKLSKEPIFQYSKNNKHREIKPLEKDNKRKMTINKNLLSLFVDAIYEDNHLGYVQLNFQVVTIWDIIRRDFFMLISSSIILLLFSFSLANFFAKKFTKPILKLVSFLNTIELFDSLKHRIYTKEDNEFGKLYDEVNYMLQRVEKAQETEKIAAAAFEITSGMMITDENKNILQVNKAFTKITGYKKEEAIGKSPALLKSSYQDKFFYEKMHNTLNKFHYWSGEIYNKRKNGTIFPEHLTIQAVLDDNSKLIYYVASFIDLTVQKESEAKIKYLQQYDSLTGLANKDLLISKIQKHIDEKKQEDWGILLCLDFKDFKIINEAYGHNVGDLILQIITKKLKESFEDSDLISRIGADEFVIWFSSIEKSKSAASIEAKILAEFLVSKLSESIVFEDKVINNIPYVGIALYDEDLLNANELFKQADTALHLAKKNEQSFAFFDRQANNIAQAHLDTYSQLHKAIEYKEFELYYQLQYTEDNKIFGAEALIRWNHPTRGRISPDDFIPIAEKTTLILPITSWVINTACIQLKQWQKNDYTKDWVLAINISAKQFLEENFVKEMQNYLNIYKIKKNSLKLELTESLLVKDLDTTRDKMKALKDLGIQISLDDFGTGYSSLQYLKKLPLDQVKIDKSFIKNILEDKSDIAIIKSVILLAEALDLQVIAEGVETKEHYEFLKDLGCKLFQGFYFAKPQRIKDIVANNYKLLNK</sequence>
<dbReference type="InterPro" id="IPR000160">
    <property type="entry name" value="GGDEF_dom"/>
</dbReference>
<dbReference type="InterPro" id="IPR035965">
    <property type="entry name" value="PAS-like_dom_sf"/>
</dbReference>
<feature type="domain" description="PAC" evidence="3">
    <location>
        <begin position="310"/>
        <end position="362"/>
    </location>
</feature>
<dbReference type="GO" id="GO:0007165">
    <property type="term" value="P:signal transduction"/>
    <property type="evidence" value="ECO:0007669"/>
    <property type="project" value="InterPro"/>
</dbReference>
<dbReference type="PROSITE" id="PS50885">
    <property type="entry name" value="HAMP"/>
    <property type="match status" value="1"/>
</dbReference>
<dbReference type="SUPFAM" id="SSF55073">
    <property type="entry name" value="Nucleotide cyclase"/>
    <property type="match status" value="1"/>
</dbReference>
<dbReference type="PROSITE" id="PS50883">
    <property type="entry name" value="EAL"/>
    <property type="match status" value="1"/>
</dbReference>
<dbReference type="SMART" id="SM00052">
    <property type="entry name" value="EAL"/>
    <property type="match status" value="1"/>
</dbReference>
<keyword evidence="1" id="KW-1133">Transmembrane helix</keyword>
<dbReference type="InterPro" id="IPR001633">
    <property type="entry name" value="EAL_dom"/>
</dbReference>
<dbReference type="SMART" id="SM00267">
    <property type="entry name" value="GGDEF"/>
    <property type="match status" value="1"/>
</dbReference>
<dbReference type="InterPro" id="IPR035919">
    <property type="entry name" value="EAL_sf"/>
</dbReference>
<dbReference type="InterPro" id="IPR000700">
    <property type="entry name" value="PAS-assoc_C"/>
</dbReference>
<dbReference type="InterPro" id="IPR000014">
    <property type="entry name" value="PAS"/>
</dbReference>
<organism evidence="7 8">
    <name type="scientific">Halarcobacter mediterraneus</name>
    <dbReference type="NCBI Taxonomy" id="2023153"/>
    <lineage>
        <taxon>Bacteria</taxon>
        <taxon>Pseudomonadati</taxon>
        <taxon>Campylobacterota</taxon>
        <taxon>Epsilonproteobacteria</taxon>
        <taxon>Campylobacterales</taxon>
        <taxon>Arcobacteraceae</taxon>
        <taxon>Halarcobacter</taxon>
    </lineage>
</organism>
<evidence type="ECO:0000313" key="8">
    <source>
        <dbReference type="Proteomes" id="UP000289718"/>
    </source>
</evidence>
<dbReference type="InterPro" id="IPR001610">
    <property type="entry name" value="PAC"/>
</dbReference>